<organism evidence="2 3">
    <name type="scientific">Lucilia cuprina</name>
    <name type="common">Green bottle fly</name>
    <name type="synonym">Australian sheep blowfly</name>
    <dbReference type="NCBI Taxonomy" id="7375"/>
    <lineage>
        <taxon>Eukaryota</taxon>
        <taxon>Metazoa</taxon>
        <taxon>Ecdysozoa</taxon>
        <taxon>Arthropoda</taxon>
        <taxon>Hexapoda</taxon>
        <taxon>Insecta</taxon>
        <taxon>Pterygota</taxon>
        <taxon>Neoptera</taxon>
        <taxon>Endopterygota</taxon>
        <taxon>Diptera</taxon>
        <taxon>Brachycera</taxon>
        <taxon>Muscomorpha</taxon>
        <taxon>Oestroidea</taxon>
        <taxon>Calliphoridae</taxon>
        <taxon>Luciliinae</taxon>
        <taxon>Lucilia</taxon>
    </lineage>
</organism>
<sequence length="181" mass="19886">MLNKISFILLTFGLCGMVQGSALSDLSQNSNSSVKNLLGIYCMVESVLNLEDSADEFSYQVSKRCGPEATANLTKELSDASELMQITSNVTDINDKVCENADFNLNTDSDKQPSDDCANQLKNEMASLNTSYRKTRTDINKGIQQPYGAPACVQMARKNFKFLLSIFPLRIEACAKLVSTV</sequence>
<dbReference type="EMBL" id="JRES01000987">
    <property type="protein sequence ID" value="KNC26405.1"/>
    <property type="molecule type" value="Genomic_DNA"/>
</dbReference>
<evidence type="ECO:0008006" key="4">
    <source>
        <dbReference type="Google" id="ProtNLM"/>
    </source>
</evidence>
<feature type="chain" id="PRO_5005535644" description="Protein TsetseEP domain-containing protein" evidence="1">
    <location>
        <begin position="21"/>
        <end position="181"/>
    </location>
</feature>
<evidence type="ECO:0000313" key="3">
    <source>
        <dbReference type="Proteomes" id="UP000037069"/>
    </source>
</evidence>
<name>A0A0L0C271_LUCCU</name>
<reference evidence="2 3" key="1">
    <citation type="journal article" date="2015" name="Nat. Commun.">
        <title>Lucilia cuprina genome unlocks parasitic fly biology to underpin future interventions.</title>
        <authorList>
            <person name="Anstead C.A."/>
            <person name="Korhonen P.K."/>
            <person name="Young N.D."/>
            <person name="Hall R.S."/>
            <person name="Jex A.R."/>
            <person name="Murali S.C."/>
            <person name="Hughes D.S."/>
            <person name="Lee S.F."/>
            <person name="Perry T."/>
            <person name="Stroehlein A.J."/>
            <person name="Ansell B.R."/>
            <person name="Breugelmans B."/>
            <person name="Hofmann A."/>
            <person name="Qu J."/>
            <person name="Dugan S."/>
            <person name="Lee S.L."/>
            <person name="Chao H."/>
            <person name="Dinh H."/>
            <person name="Han Y."/>
            <person name="Doddapaneni H.V."/>
            <person name="Worley K.C."/>
            <person name="Muzny D.M."/>
            <person name="Ioannidis P."/>
            <person name="Waterhouse R.M."/>
            <person name="Zdobnov E.M."/>
            <person name="James P.J."/>
            <person name="Bagnall N.H."/>
            <person name="Kotze A.C."/>
            <person name="Gibbs R.A."/>
            <person name="Richards S."/>
            <person name="Batterham P."/>
            <person name="Gasser R.B."/>
        </authorList>
    </citation>
    <scope>NUCLEOTIDE SEQUENCE [LARGE SCALE GENOMIC DNA]</scope>
    <source>
        <strain evidence="2 3">LS</strain>
        <tissue evidence="2">Full body</tissue>
    </source>
</reference>
<protein>
    <recommendedName>
        <fullName evidence="4">Protein TsetseEP domain-containing protein</fullName>
    </recommendedName>
</protein>
<feature type="signal peptide" evidence="1">
    <location>
        <begin position="1"/>
        <end position="20"/>
    </location>
</feature>
<comment type="caution">
    <text evidence="2">The sequence shown here is derived from an EMBL/GenBank/DDBJ whole genome shotgun (WGS) entry which is preliminary data.</text>
</comment>
<keyword evidence="1" id="KW-0732">Signal</keyword>
<proteinExistence type="predicted"/>
<accession>A0A0L0C271</accession>
<keyword evidence="3" id="KW-1185">Reference proteome</keyword>
<dbReference type="OrthoDB" id="8033263at2759"/>
<evidence type="ECO:0000256" key="1">
    <source>
        <dbReference type="SAM" id="SignalP"/>
    </source>
</evidence>
<evidence type="ECO:0000313" key="2">
    <source>
        <dbReference type="EMBL" id="KNC26405.1"/>
    </source>
</evidence>
<gene>
    <name evidence="2" type="ORF">FF38_03333</name>
</gene>
<dbReference type="Proteomes" id="UP000037069">
    <property type="component" value="Unassembled WGS sequence"/>
</dbReference>
<dbReference type="AlphaFoldDB" id="A0A0L0C271"/>